<evidence type="ECO:0000313" key="6">
    <source>
        <dbReference type="Proteomes" id="UP000249091"/>
    </source>
</evidence>
<dbReference type="SUPFAM" id="SSF46894">
    <property type="entry name" value="C-terminal effector domain of the bipartite response regulators"/>
    <property type="match status" value="1"/>
</dbReference>
<evidence type="ECO:0000256" key="1">
    <source>
        <dbReference type="ARBA" id="ARBA00023015"/>
    </source>
</evidence>
<dbReference type="RefSeq" id="WP_307718193.1">
    <property type="nucleotide sequence ID" value="NZ_JAFBBL010000001.1"/>
</dbReference>
<dbReference type="EMBL" id="LS483468">
    <property type="protein sequence ID" value="SQI30056.1"/>
    <property type="molecule type" value="Genomic_DNA"/>
</dbReference>
<dbReference type="InterPro" id="IPR000792">
    <property type="entry name" value="Tscrpt_reg_LuxR_C"/>
</dbReference>
<reference evidence="5 6" key="1">
    <citation type="submission" date="2018-06" db="EMBL/GenBank/DDBJ databases">
        <authorList>
            <consortium name="Pathogen Informatics"/>
            <person name="Doyle S."/>
        </authorList>
    </citation>
    <scope>NUCLEOTIDE SEQUENCE [LARGE SCALE GENOMIC DNA]</scope>
    <source>
        <strain evidence="5 6">NCTC10994</strain>
    </source>
</reference>
<feature type="domain" description="HTH luxR-type" evidence="4">
    <location>
        <begin position="43"/>
        <end position="108"/>
    </location>
</feature>
<accession>A0A2X4TRL5</accession>
<evidence type="ECO:0000256" key="2">
    <source>
        <dbReference type="ARBA" id="ARBA00023125"/>
    </source>
</evidence>
<dbReference type="Gene3D" id="3.40.50.2300">
    <property type="match status" value="1"/>
</dbReference>
<dbReference type="CDD" id="cd06170">
    <property type="entry name" value="LuxR_C_like"/>
    <property type="match status" value="1"/>
</dbReference>
<dbReference type="AlphaFoldDB" id="A0A2X4TRL5"/>
<dbReference type="SMART" id="SM00421">
    <property type="entry name" value="HTH_LUXR"/>
    <property type="match status" value="1"/>
</dbReference>
<dbReference type="KEGG" id="rcr:NCTC10994_01373"/>
<proteinExistence type="predicted"/>
<gene>
    <name evidence="5" type="primary">vraR_3</name>
    <name evidence="5" type="ORF">NCTC10994_01373</name>
</gene>
<evidence type="ECO:0000313" key="5">
    <source>
        <dbReference type="EMBL" id="SQI30056.1"/>
    </source>
</evidence>
<keyword evidence="1" id="KW-0805">Transcription regulation</keyword>
<sequence length="115" mass="12065">MKDTAPGDIRNAIRTVAGGDAMLSPTVTRRGMQAAARGAGARDTGQLDGPTNREREILAEVGLGLSNDDIGSKLFISPATVLTHVTRILAKLATRDRANLVAIAFRSGLVGPEDR</sequence>
<protein>
    <submittedName>
        <fullName evidence="5">NarL family two-component response regulator</fullName>
    </submittedName>
</protein>
<dbReference type="Pfam" id="PF00196">
    <property type="entry name" value="GerE"/>
    <property type="match status" value="1"/>
</dbReference>
<organism evidence="5 6">
    <name type="scientific">Rhodococcus coprophilus</name>
    <dbReference type="NCBI Taxonomy" id="38310"/>
    <lineage>
        <taxon>Bacteria</taxon>
        <taxon>Bacillati</taxon>
        <taxon>Actinomycetota</taxon>
        <taxon>Actinomycetes</taxon>
        <taxon>Mycobacteriales</taxon>
        <taxon>Nocardiaceae</taxon>
        <taxon>Rhodococcus</taxon>
    </lineage>
</organism>
<dbReference type="PROSITE" id="PS50043">
    <property type="entry name" value="HTH_LUXR_2"/>
    <property type="match status" value="1"/>
</dbReference>
<evidence type="ECO:0000256" key="3">
    <source>
        <dbReference type="ARBA" id="ARBA00023163"/>
    </source>
</evidence>
<keyword evidence="2" id="KW-0238">DNA-binding</keyword>
<dbReference type="PANTHER" id="PTHR44688">
    <property type="entry name" value="DNA-BINDING TRANSCRIPTIONAL ACTIVATOR DEVR_DOSR"/>
    <property type="match status" value="1"/>
</dbReference>
<dbReference type="GO" id="GO:0003677">
    <property type="term" value="F:DNA binding"/>
    <property type="evidence" value="ECO:0007669"/>
    <property type="project" value="UniProtKB-KW"/>
</dbReference>
<dbReference type="PRINTS" id="PR00038">
    <property type="entry name" value="HTHLUXR"/>
</dbReference>
<keyword evidence="6" id="KW-1185">Reference proteome</keyword>
<dbReference type="PANTHER" id="PTHR44688:SF16">
    <property type="entry name" value="DNA-BINDING TRANSCRIPTIONAL ACTIVATOR DEVR_DOSR"/>
    <property type="match status" value="1"/>
</dbReference>
<keyword evidence="3" id="KW-0804">Transcription</keyword>
<dbReference type="GO" id="GO:0006355">
    <property type="term" value="P:regulation of DNA-templated transcription"/>
    <property type="evidence" value="ECO:0007669"/>
    <property type="project" value="InterPro"/>
</dbReference>
<dbReference type="Proteomes" id="UP000249091">
    <property type="component" value="Chromosome 1"/>
</dbReference>
<dbReference type="PROSITE" id="PS00622">
    <property type="entry name" value="HTH_LUXR_1"/>
    <property type="match status" value="1"/>
</dbReference>
<evidence type="ECO:0000259" key="4">
    <source>
        <dbReference type="PROSITE" id="PS50043"/>
    </source>
</evidence>
<name>A0A2X4TRL5_9NOCA</name>
<dbReference type="STRING" id="1219011.GCA_001895045_02023"/>
<dbReference type="InterPro" id="IPR016032">
    <property type="entry name" value="Sig_transdc_resp-reg_C-effctor"/>
</dbReference>